<reference evidence="2" key="1">
    <citation type="submission" date="2022-07" db="EMBL/GenBank/DDBJ databases">
        <title>Taxonomy of Novel Oxalotrophic and Methylotrophic Bacteria.</title>
        <authorList>
            <person name="Sahin N."/>
            <person name="Tani A."/>
        </authorList>
    </citation>
    <scope>NUCLEOTIDE SEQUENCE</scope>
    <source>
        <strain evidence="2">Y10</strain>
    </source>
</reference>
<evidence type="ECO:0000313" key="3">
    <source>
        <dbReference type="Proteomes" id="UP001143543"/>
    </source>
</evidence>
<feature type="transmembrane region" description="Helical" evidence="1">
    <location>
        <begin position="66"/>
        <end position="85"/>
    </location>
</feature>
<sequence>MYIMGWKKIARFIIFVTFLVTSGVYIGLGSFSYFIYFALFCLAGILISAFYLTFSHIDKYKIFKHFYLLMFCVGSLLTCVATYQIKNYCNLKRGELLVDAIEEYKFKNNSYPSTLTDLVPEYQKSLPKYIFKLKQHSYNYLVSPRKDFFFLEYNIDNYTYRSYKSQFGIWYIED</sequence>
<keyword evidence="1" id="KW-0472">Membrane</keyword>
<proteinExistence type="predicted"/>
<accession>A0ABQ5MEU2</accession>
<feature type="transmembrane region" description="Helical" evidence="1">
    <location>
        <begin position="12"/>
        <end position="28"/>
    </location>
</feature>
<organism evidence="2 3">
    <name type="scientific">Neptunitalea lumnitzerae</name>
    <dbReference type="NCBI Taxonomy" id="2965509"/>
    <lineage>
        <taxon>Bacteria</taxon>
        <taxon>Pseudomonadati</taxon>
        <taxon>Bacteroidota</taxon>
        <taxon>Flavobacteriia</taxon>
        <taxon>Flavobacteriales</taxon>
        <taxon>Flavobacteriaceae</taxon>
        <taxon>Neptunitalea</taxon>
    </lineage>
</organism>
<comment type="caution">
    <text evidence="2">The sequence shown here is derived from an EMBL/GenBank/DDBJ whole genome shotgun (WGS) entry which is preliminary data.</text>
</comment>
<evidence type="ECO:0000256" key="1">
    <source>
        <dbReference type="SAM" id="Phobius"/>
    </source>
</evidence>
<gene>
    <name evidence="2" type="ORF">Y10_02940</name>
</gene>
<name>A0ABQ5MEU2_9FLAO</name>
<evidence type="ECO:0000313" key="2">
    <source>
        <dbReference type="EMBL" id="GLB47926.1"/>
    </source>
</evidence>
<dbReference type="Proteomes" id="UP001143543">
    <property type="component" value="Unassembled WGS sequence"/>
</dbReference>
<feature type="transmembrane region" description="Helical" evidence="1">
    <location>
        <begin position="34"/>
        <end position="54"/>
    </location>
</feature>
<keyword evidence="1" id="KW-1133">Transmembrane helix</keyword>
<protein>
    <submittedName>
        <fullName evidence="2">Uncharacterized protein</fullName>
    </submittedName>
</protein>
<keyword evidence="3" id="KW-1185">Reference proteome</keyword>
<dbReference type="EMBL" id="BRVO01000001">
    <property type="protein sequence ID" value="GLB47926.1"/>
    <property type="molecule type" value="Genomic_DNA"/>
</dbReference>
<keyword evidence="1" id="KW-0812">Transmembrane</keyword>